<dbReference type="AlphaFoldDB" id="A0A1Y0IRN8"/>
<evidence type="ECO:0000313" key="3">
    <source>
        <dbReference type="Proteomes" id="UP000195437"/>
    </source>
</evidence>
<dbReference type="EMBL" id="CP021434">
    <property type="protein sequence ID" value="ARU62115.1"/>
    <property type="molecule type" value="Genomic_DNA"/>
</dbReference>
<accession>A0A1Y0IRN8</accession>
<feature type="compositionally biased region" description="Polar residues" evidence="1">
    <location>
        <begin position="1"/>
        <end position="22"/>
    </location>
</feature>
<feature type="region of interest" description="Disordered" evidence="1">
    <location>
        <begin position="1"/>
        <end position="38"/>
    </location>
</feature>
<evidence type="ECO:0000313" key="2">
    <source>
        <dbReference type="EMBL" id="ARU62115.1"/>
    </source>
</evidence>
<reference evidence="3" key="1">
    <citation type="submission" date="2017-05" db="EMBL/GenBank/DDBJ databases">
        <authorList>
            <person name="Sung H."/>
        </authorList>
    </citation>
    <scope>NUCLEOTIDE SEQUENCE [LARGE SCALE GENOMIC DNA]</scope>
    <source>
        <strain evidence="3">AR23208</strain>
    </source>
</reference>
<protein>
    <submittedName>
        <fullName evidence="2">Uncharacterized protein</fullName>
    </submittedName>
</protein>
<evidence type="ECO:0000256" key="1">
    <source>
        <dbReference type="SAM" id="MobiDB-lite"/>
    </source>
</evidence>
<feature type="region of interest" description="Disordered" evidence="1">
    <location>
        <begin position="451"/>
        <end position="473"/>
    </location>
</feature>
<organism evidence="2 3">
    <name type="scientific">Tumebacillus avium</name>
    <dbReference type="NCBI Taxonomy" id="1903704"/>
    <lineage>
        <taxon>Bacteria</taxon>
        <taxon>Bacillati</taxon>
        <taxon>Bacillota</taxon>
        <taxon>Bacilli</taxon>
        <taxon>Bacillales</taxon>
        <taxon>Alicyclobacillaceae</taxon>
        <taxon>Tumebacillus</taxon>
    </lineage>
</organism>
<dbReference type="Proteomes" id="UP000195437">
    <property type="component" value="Chromosome"/>
</dbReference>
<proteinExistence type="predicted"/>
<dbReference type="KEGG" id="tum:CBW65_14740"/>
<sequence>MFTPQVQPPSTKVVSTEPNTSASERKQRESDTVLQRVQAPQSLTRQNILQLQRTIGNQAVLQLLRTAQKNGDEATETSAAELEPELPDDAGTEQRTAEELTLEDNQPIDLVGETHTIEYKKVGQEVEIGVASNWMEINEIHQDLRRNQLLNITLTQRLSACRVATRSRQGFEKDFSKNDEKIDKIKRDRRKVRVTNPDKYADLGDELKKLEGDMHKISIKLNNARATEKARVNAYIQCAVTINSTIVAQVLGAKMPIVELDTDATAGSAGNVRYHQGTAGDPIPITWYKPQASYNAITVNDYTTGVAVPTVLNPFGGNPAVQDQHGNNYNFGVNAANVAGAAAWPNTPKHGKTRVNQQAYNQVLASLGYDLSAHNEDGDHVRDLGFGGNDVIDNFWPLNSVTNRHAFNGWRSSYYINYKKNVDGVGNWNIVKAPLNSGSLIGKYFRIKGEEDTNSPAENNTDASGSDTTYGAAANINESDGTIIAEG</sequence>
<dbReference type="OrthoDB" id="2379663at2"/>
<keyword evidence="3" id="KW-1185">Reference proteome</keyword>
<dbReference type="RefSeq" id="WP_087457477.1">
    <property type="nucleotide sequence ID" value="NZ_CP021434.1"/>
</dbReference>
<feature type="compositionally biased region" description="Acidic residues" evidence="1">
    <location>
        <begin position="82"/>
        <end position="91"/>
    </location>
</feature>
<feature type="region of interest" description="Disordered" evidence="1">
    <location>
        <begin position="71"/>
        <end position="97"/>
    </location>
</feature>
<feature type="compositionally biased region" description="Polar residues" evidence="1">
    <location>
        <begin position="454"/>
        <end position="469"/>
    </location>
</feature>
<gene>
    <name evidence="2" type="ORF">CBW65_14740</name>
</gene>
<name>A0A1Y0IRN8_9BACL</name>